<feature type="chain" id="PRO_5045354471" description="Lipoprotein" evidence="1">
    <location>
        <begin position="25"/>
        <end position="287"/>
    </location>
</feature>
<accession>A0ABM7XBM2</accession>
<protein>
    <recommendedName>
        <fullName evidence="4">Lipoprotein</fullName>
    </recommendedName>
</protein>
<sequence length="287" mass="28996">MKRIAMVVAVAALAACGSSSSSTPATNDGSAAKAATFNYDTGQAASPTQTAVVDSAMSGLAALRSGGVATAPGDTGEITTGLLGSTGIDFSLPVNASQTAALQKVGQALTTSGSTYGFNDDSCVQVASDQSSVKFTNCTVTITNASTNTNLTGTVNGSFVLTAATDTLTWTLTVNVKGNDENLTGIDITYSRAGNLTVTASTVKGDFGQGLYGGLTHNGTAYTFSVGESVIIDLTYANGCVTSGTLEAKRVWATRPVGADASKLDLTDKAVKITWTGCGQANIQYSK</sequence>
<dbReference type="Proteomes" id="UP001162734">
    <property type="component" value="Chromosome"/>
</dbReference>
<keyword evidence="1" id="KW-0732">Signal</keyword>
<evidence type="ECO:0000313" key="3">
    <source>
        <dbReference type="Proteomes" id="UP001162734"/>
    </source>
</evidence>
<evidence type="ECO:0000256" key="1">
    <source>
        <dbReference type="SAM" id="SignalP"/>
    </source>
</evidence>
<organism evidence="2 3">
    <name type="scientific">Anaeromyxobacter paludicola</name>
    <dbReference type="NCBI Taxonomy" id="2918171"/>
    <lineage>
        <taxon>Bacteria</taxon>
        <taxon>Pseudomonadati</taxon>
        <taxon>Myxococcota</taxon>
        <taxon>Myxococcia</taxon>
        <taxon>Myxococcales</taxon>
        <taxon>Cystobacterineae</taxon>
        <taxon>Anaeromyxobacteraceae</taxon>
        <taxon>Anaeromyxobacter</taxon>
    </lineage>
</organism>
<dbReference type="EMBL" id="AP025592">
    <property type="protein sequence ID" value="BDG09264.1"/>
    <property type="molecule type" value="Genomic_DNA"/>
</dbReference>
<evidence type="ECO:0008006" key="4">
    <source>
        <dbReference type="Google" id="ProtNLM"/>
    </source>
</evidence>
<proteinExistence type="predicted"/>
<keyword evidence="3" id="KW-1185">Reference proteome</keyword>
<feature type="signal peptide" evidence="1">
    <location>
        <begin position="1"/>
        <end position="24"/>
    </location>
</feature>
<gene>
    <name evidence="2" type="ORF">AMPC_23770</name>
</gene>
<dbReference type="RefSeq" id="WP_248341163.1">
    <property type="nucleotide sequence ID" value="NZ_AP025592.1"/>
</dbReference>
<name>A0ABM7XBM2_9BACT</name>
<dbReference type="PROSITE" id="PS51257">
    <property type="entry name" value="PROKAR_LIPOPROTEIN"/>
    <property type="match status" value="1"/>
</dbReference>
<evidence type="ECO:0000313" key="2">
    <source>
        <dbReference type="EMBL" id="BDG09264.1"/>
    </source>
</evidence>
<reference evidence="3" key="1">
    <citation type="journal article" date="2022" name="Int. J. Syst. Evol. Microbiol.">
        <title>Anaeromyxobacter oryzae sp. nov., Anaeromyxobacter diazotrophicus sp. nov. and Anaeromyxobacter paludicola sp. nov., isolated from paddy soils.</title>
        <authorList>
            <person name="Itoh H."/>
            <person name="Xu Z."/>
            <person name="Mise K."/>
            <person name="Masuda Y."/>
            <person name="Ushijima N."/>
            <person name="Hayakawa C."/>
            <person name="Shiratori Y."/>
            <person name="Senoo K."/>
        </authorList>
    </citation>
    <scope>NUCLEOTIDE SEQUENCE [LARGE SCALE GENOMIC DNA]</scope>
    <source>
        <strain evidence="3">Red630</strain>
    </source>
</reference>